<dbReference type="GO" id="GO:0009977">
    <property type="term" value="F:proton motive force dependent protein transmembrane transporter activity"/>
    <property type="evidence" value="ECO:0007669"/>
    <property type="project" value="TreeGrafter"/>
</dbReference>
<dbReference type="PANTHER" id="PTHR30371">
    <property type="entry name" value="SEC-INDEPENDENT PROTEIN TRANSLOCASE PROTEIN TATC"/>
    <property type="match status" value="1"/>
</dbReference>
<dbReference type="GO" id="GO:0033281">
    <property type="term" value="C:TAT protein transport complex"/>
    <property type="evidence" value="ECO:0007669"/>
    <property type="project" value="TreeGrafter"/>
</dbReference>
<dbReference type="NCBIfam" id="TIGR00945">
    <property type="entry name" value="tatC"/>
    <property type="match status" value="1"/>
</dbReference>
<evidence type="ECO:0000256" key="5">
    <source>
        <dbReference type="ARBA" id="ARBA00023136"/>
    </source>
</evidence>
<geneLocation type="chloroplast" evidence="7"/>
<dbReference type="RefSeq" id="YP_009313103.1">
    <property type="nucleotide sequence ID" value="NC_031655.1"/>
</dbReference>
<evidence type="ECO:0000256" key="3">
    <source>
        <dbReference type="ARBA" id="ARBA00022692"/>
    </source>
</evidence>
<dbReference type="PRINTS" id="PR01840">
    <property type="entry name" value="TATCFAMILY"/>
</dbReference>
<feature type="transmembrane region" description="Helical" evidence="6">
    <location>
        <begin position="73"/>
        <end position="98"/>
    </location>
</feature>
<keyword evidence="7" id="KW-0150">Chloroplast</keyword>
<keyword evidence="5 6" id="KW-0472">Membrane</keyword>
<feature type="transmembrane region" description="Helical" evidence="6">
    <location>
        <begin position="223"/>
        <end position="243"/>
    </location>
</feature>
<evidence type="ECO:0000256" key="6">
    <source>
        <dbReference type="SAM" id="Phobius"/>
    </source>
</evidence>
<protein>
    <submittedName>
        <fullName evidence="7">Sec-independent protein translocase component TatC</fullName>
    </submittedName>
</protein>
<feature type="transmembrane region" description="Helical" evidence="6">
    <location>
        <begin position="163"/>
        <end position="186"/>
    </location>
</feature>
<dbReference type="GO" id="GO:0065002">
    <property type="term" value="P:intracellular protein transmembrane transport"/>
    <property type="evidence" value="ECO:0007669"/>
    <property type="project" value="TreeGrafter"/>
</dbReference>
<dbReference type="GeneID" id="30000159"/>
<name>A0A1G4NRR3_9FLOR</name>
<feature type="transmembrane region" description="Helical" evidence="6">
    <location>
        <begin position="198"/>
        <end position="217"/>
    </location>
</feature>
<dbReference type="AlphaFoldDB" id="A0A1G4NRR3"/>
<dbReference type="PANTHER" id="PTHR30371:SF0">
    <property type="entry name" value="SEC-INDEPENDENT PROTEIN TRANSLOCASE PROTEIN TATC, CHLOROPLASTIC-RELATED"/>
    <property type="match status" value="1"/>
</dbReference>
<keyword evidence="3 6" id="KW-0812">Transmembrane</keyword>
<reference evidence="7" key="1">
    <citation type="submission" date="2016-10" db="EMBL/GenBank/DDBJ databases">
        <title>Chloroplast genomes as a tool to resolve red algal phylogenies: a case study in the Nemaliales.</title>
        <authorList>
            <person name="Costa J.F."/>
            <person name="Lin S.M."/>
            <person name="Macaya E.C."/>
            <person name="Fernandez-Garcia C."/>
            <person name="Verbruggen H."/>
        </authorList>
    </citation>
    <scope>NUCLEOTIDE SEQUENCE</scope>
    <source>
        <strain evidence="7">J.0258</strain>
    </source>
</reference>
<reference evidence="7" key="2">
    <citation type="submission" date="2016-10" db="EMBL/GenBank/DDBJ databases">
        <authorList>
            <person name="de Groot N.N."/>
        </authorList>
    </citation>
    <scope>NUCLEOTIDE SEQUENCE</scope>
    <source>
        <strain evidence="7">J.0258</strain>
    </source>
</reference>
<organism evidence="7">
    <name type="scientific">Dermonema virens</name>
    <dbReference type="NCBI Taxonomy" id="1077399"/>
    <lineage>
        <taxon>Eukaryota</taxon>
        <taxon>Rhodophyta</taxon>
        <taxon>Florideophyceae</taxon>
        <taxon>Nemaliophycidae</taxon>
        <taxon>Nemaliales</taxon>
        <taxon>Liagoraceae</taxon>
        <taxon>Dermonema</taxon>
    </lineage>
</organism>
<comment type="subcellular location">
    <subcellularLocation>
        <location evidence="1">Membrane</location>
        <topology evidence="1">Multi-pass membrane protein</topology>
    </subcellularLocation>
</comment>
<evidence type="ECO:0000256" key="2">
    <source>
        <dbReference type="ARBA" id="ARBA00008882"/>
    </source>
</evidence>
<keyword evidence="4 6" id="KW-1133">Transmembrane helix</keyword>
<sequence>MKYSTDELGQKDDKKEEMSISEHLGELRQRVLVTIILFATSTMASFLILKKLTILLQQPAEGVKFLQLAPGEYFFVSIKIAVYCGILFSLPIAIYQVIKFILPGLTGNEAKVIVPSLIGSVCLFFIGIFFGYKILAPAALTFFINYGSDIIEPIWSFEQYFDFILLLLLSTGLAFQIPILQVFLGLLNIISSQQMLSVWKYVIVVSTILGAILTPSTDPFTQTLMATAILVLYFSGVGVLIILKK</sequence>
<dbReference type="HAMAP" id="MF_00902">
    <property type="entry name" value="TatC"/>
    <property type="match status" value="1"/>
</dbReference>
<feature type="transmembrane region" description="Helical" evidence="6">
    <location>
        <begin position="31"/>
        <end position="49"/>
    </location>
</feature>
<dbReference type="GO" id="GO:0043953">
    <property type="term" value="P:protein transport by the Tat complex"/>
    <property type="evidence" value="ECO:0007669"/>
    <property type="project" value="TreeGrafter"/>
</dbReference>
<feature type="transmembrane region" description="Helical" evidence="6">
    <location>
        <begin position="110"/>
        <end position="132"/>
    </location>
</feature>
<evidence type="ECO:0000313" key="7">
    <source>
        <dbReference type="EMBL" id="SCW21357.1"/>
    </source>
</evidence>
<dbReference type="InterPro" id="IPR002033">
    <property type="entry name" value="TatC"/>
</dbReference>
<dbReference type="PROSITE" id="PS01218">
    <property type="entry name" value="TATC"/>
    <property type="match status" value="1"/>
</dbReference>
<gene>
    <name evidence="7" type="primary">tatC</name>
    <name evidence="7" type="ORF">BQ776_132</name>
</gene>
<dbReference type="EMBL" id="LT622863">
    <property type="protein sequence ID" value="SCW21357.1"/>
    <property type="molecule type" value="Genomic_DNA"/>
</dbReference>
<comment type="similarity">
    <text evidence="2">Belongs to the TatC family.</text>
</comment>
<evidence type="ECO:0000256" key="4">
    <source>
        <dbReference type="ARBA" id="ARBA00022989"/>
    </source>
</evidence>
<evidence type="ECO:0000256" key="1">
    <source>
        <dbReference type="ARBA" id="ARBA00004141"/>
    </source>
</evidence>
<dbReference type="Pfam" id="PF00902">
    <property type="entry name" value="TatC"/>
    <property type="match status" value="1"/>
</dbReference>
<dbReference type="InterPro" id="IPR019820">
    <property type="entry name" value="Sec-indep_translocase_CS"/>
</dbReference>
<proteinExistence type="inferred from homology"/>
<accession>A0A1G4NRR3</accession>
<keyword evidence="7" id="KW-0934">Plastid</keyword>